<dbReference type="InterPro" id="IPR009945">
    <property type="entry name" value="ATPase_inh_sub_z"/>
</dbReference>
<evidence type="ECO:0000313" key="1">
    <source>
        <dbReference type="EMBL" id="TBN41260.1"/>
    </source>
</evidence>
<organism evidence="1 2">
    <name type="scientific">Paracoccus subflavus</name>
    <dbReference type="NCBI Taxonomy" id="2528244"/>
    <lineage>
        <taxon>Bacteria</taxon>
        <taxon>Pseudomonadati</taxon>
        <taxon>Pseudomonadota</taxon>
        <taxon>Alphaproteobacteria</taxon>
        <taxon>Rhodobacterales</taxon>
        <taxon>Paracoccaceae</taxon>
        <taxon>Paracoccus</taxon>
    </lineage>
</organism>
<reference evidence="1 2" key="1">
    <citation type="submission" date="2019-02" db="EMBL/GenBank/DDBJ databases">
        <title>Paracoccus subflavus sp. nov., isolated from marine sediment of the Pacific Ocean.</title>
        <authorList>
            <person name="Zhang G."/>
        </authorList>
    </citation>
    <scope>NUCLEOTIDE SEQUENCE [LARGE SCALE GENOMIC DNA]</scope>
    <source>
        <strain evidence="1 2">GY0581</strain>
    </source>
</reference>
<proteinExistence type="predicted"/>
<sequence length="105" mass="11944">MTTFDDRERGFEKKFAHDADLRFKAEARRNRLLGEWAAGLLGKQGDDARAYAMAVVTSDFSEPGDEDVFRKIMSDLDGKTSESQVRAKMSELREVARRQVIDEAE</sequence>
<name>A0A4Q9G4W9_9RHOB</name>
<dbReference type="PIRSF" id="PIRSF031780">
    <property type="entry name" value="UCP031780"/>
    <property type="match status" value="1"/>
</dbReference>
<dbReference type="RefSeq" id="WP_130990741.1">
    <property type="nucleotide sequence ID" value="NZ_SISK01000004.1"/>
</dbReference>
<dbReference type="AlphaFoldDB" id="A0A4Q9G4W9"/>
<dbReference type="OrthoDB" id="9810387at2"/>
<evidence type="ECO:0000313" key="2">
    <source>
        <dbReference type="Proteomes" id="UP000293520"/>
    </source>
</evidence>
<protein>
    <submittedName>
        <fullName evidence="1">DUF1476 domain-containing protein</fullName>
    </submittedName>
</protein>
<dbReference type="EMBL" id="SISK01000004">
    <property type="protein sequence ID" value="TBN41260.1"/>
    <property type="molecule type" value="Genomic_DNA"/>
</dbReference>
<dbReference type="InterPro" id="IPR038293">
    <property type="entry name" value="ATPase_inh_sub_z_sf"/>
</dbReference>
<dbReference type="Pfam" id="PF07345">
    <property type="entry name" value="ATPaseInh_sub_z"/>
    <property type="match status" value="1"/>
</dbReference>
<comment type="caution">
    <text evidence="1">The sequence shown here is derived from an EMBL/GenBank/DDBJ whole genome shotgun (WGS) entry which is preliminary data.</text>
</comment>
<accession>A0A4Q9G4W9</accession>
<dbReference type="Gene3D" id="1.10.790.20">
    <property type="entry name" value="Domain of unknown function DUF1476"/>
    <property type="match status" value="1"/>
</dbReference>
<dbReference type="Proteomes" id="UP000293520">
    <property type="component" value="Unassembled WGS sequence"/>
</dbReference>
<gene>
    <name evidence="1" type="ORF">EYE42_07775</name>
</gene>
<keyword evidence="2" id="KW-1185">Reference proteome</keyword>